<evidence type="ECO:0000313" key="3">
    <source>
        <dbReference type="Proteomes" id="UP001231924"/>
    </source>
</evidence>
<protein>
    <submittedName>
        <fullName evidence="2">Maleylpyruvate isomerase N-terminal domain-containing protein</fullName>
    </submittedName>
</protein>
<comment type="caution">
    <text evidence="2">The sequence shown here is derived from an EMBL/GenBank/DDBJ whole genome shotgun (WGS) entry which is preliminary data.</text>
</comment>
<proteinExistence type="predicted"/>
<keyword evidence="3" id="KW-1185">Reference proteome</keyword>
<dbReference type="InterPro" id="IPR034660">
    <property type="entry name" value="DinB/YfiT-like"/>
</dbReference>
<name>A0ABT7MER4_9PSEU</name>
<dbReference type="SUPFAM" id="SSF109854">
    <property type="entry name" value="DinB/YfiT-like putative metalloenzymes"/>
    <property type="match status" value="1"/>
</dbReference>
<organism evidence="2 3">
    <name type="scientific">Actinomycetospora termitidis</name>
    <dbReference type="NCBI Taxonomy" id="3053470"/>
    <lineage>
        <taxon>Bacteria</taxon>
        <taxon>Bacillati</taxon>
        <taxon>Actinomycetota</taxon>
        <taxon>Actinomycetes</taxon>
        <taxon>Pseudonocardiales</taxon>
        <taxon>Pseudonocardiaceae</taxon>
        <taxon>Actinomycetospora</taxon>
    </lineage>
</organism>
<dbReference type="EMBL" id="JASVWF010000006">
    <property type="protein sequence ID" value="MDL5159160.1"/>
    <property type="molecule type" value="Genomic_DNA"/>
</dbReference>
<evidence type="ECO:0000313" key="2">
    <source>
        <dbReference type="EMBL" id="MDL5159160.1"/>
    </source>
</evidence>
<keyword evidence="2" id="KW-0413">Isomerase</keyword>
<feature type="domain" description="Mycothiol-dependent maleylpyruvate isomerase metal-binding" evidence="1">
    <location>
        <begin position="21"/>
        <end position="92"/>
    </location>
</feature>
<accession>A0ABT7MER4</accession>
<dbReference type="GO" id="GO:0016853">
    <property type="term" value="F:isomerase activity"/>
    <property type="evidence" value="ECO:0007669"/>
    <property type="project" value="UniProtKB-KW"/>
</dbReference>
<dbReference type="InterPro" id="IPR024344">
    <property type="entry name" value="MDMPI_metal-binding"/>
</dbReference>
<reference evidence="2 3" key="1">
    <citation type="submission" date="2023-06" db="EMBL/GenBank/DDBJ databases">
        <title>Actinomycetospora Odt1-22.</title>
        <authorList>
            <person name="Supong K."/>
        </authorList>
    </citation>
    <scope>NUCLEOTIDE SEQUENCE [LARGE SCALE GENOMIC DNA]</scope>
    <source>
        <strain evidence="2 3">Odt1-22</strain>
    </source>
</reference>
<dbReference type="Proteomes" id="UP001231924">
    <property type="component" value="Unassembled WGS sequence"/>
</dbReference>
<sequence length="227" mass="24285">MPVLLGDTYRDAQQRLDGRMRSLAALDPGSLGAAVPACPGWTVHSVVSHLVGIAADAIAGRLTGPPDDEWTAGQVDARLGVPIEDVLDEWAPLVEPMVEGLNGRAMGVPPCADVLVHEGDIAEALADPAPPTEAWAPFAAMVCRGRVRSLEVPGTLVVHAGDQEWRGGAGGPETTVTVEPWEFFRGVFSRRSLDQMRAWDWDGDPEPWLAPLCVFGPRTDDQPRCAP</sequence>
<evidence type="ECO:0000259" key="1">
    <source>
        <dbReference type="Pfam" id="PF11716"/>
    </source>
</evidence>
<gene>
    <name evidence="2" type="ORF">QRT03_24555</name>
</gene>
<dbReference type="Pfam" id="PF11716">
    <property type="entry name" value="MDMPI_N"/>
    <property type="match status" value="1"/>
</dbReference>
<dbReference type="RefSeq" id="WP_286055738.1">
    <property type="nucleotide sequence ID" value="NZ_JASVWF010000006.1"/>
</dbReference>